<dbReference type="OrthoDB" id="3381998at2"/>
<name>A0A1I6FBA6_9PSEU</name>
<sequence length="110" mass="12840">MTKRFDEGMRLLRRKGEDRENGFCLLQRHAVELLDELIEAFRGEEAENMRVLLLTLIGEARSPRALPILAEHLDHEDESLAYWAVRGLEMLDTKEARTVLYRHRANNAHT</sequence>
<organism evidence="1 2">
    <name type="scientific">Lentzea waywayandensis</name>
    <dbReference type="NCBI Taxonomy" id="84724"/>
    <lineage>
        <taxon>Bacteria</taxon>
        <taxon>Bacillati</taxon>
        <taxon>Actinomycetota</taxon>
        <taxon>Actinomycetes</taxon>
        <taxon>Pseudonocardiales</taxon>
        <taxon>Pseudonocardiaceae</taxon>
        <taxon>Lentzea</taxon>
    </lineage>
</organism>
<evidence type="ECO:0000313" key="1">
    <source>
        <dbReference type="EMBL" id="SFR27057.1"/>
    </source>
</evidence>
<keyword evidence="2" id="KW-1185">Reference proteome</keyword>
<proteinExistence type="predicted"/>
<accession>A0A1I6FBA6</accession>
<protein>
    <submittedName>
        <fullName evidence="1">HEAT repeat-containing protein</fullName>
    </submittedName>
</protein>
<dbReference type="EMBL" id="FOYL01000010">
    <property type="protein sequence ID" value="SFR27057.1"/>
    <property type="molecule type" value="Genomic_DNA"/>
</dbReference>
<dbReference type="AlphaFoldDB" id="A0A1I6FBA6"/>
<dbReference type="InterPro" id="IPR011989">
    <property type="entry name" value="ARM-like"/>
</dbReference>
<evidence type="ECO:0000313" key="2">
    <source>
        <dbReference type="Proteomes" id="UP000198583"/>
    </source>
</evidence>
<gene>
    <name evidence="1" type="ORF">SAMN04488564_110293</name>
</gene>
<dbReference type="RefSeq" id="WP_093602617.1">
    <property type="nucleotide sequence ID" value="NZ_FOYL01000010.1"/>
</dbReference>
<dbReference type="Gene3D" id="1.25.10.10">
    <property type="entry name" value="Leucine-rich Repeat Variant"/>
    <property type="match status" value="1"/>
</dbReference>
<dbReference type="Pfam" id="PF13646">
    <property type="entry name" value="HEAT_2"/>
    <property type="match status" value="1"/>
</dbReference>
<dbReference type="SUPFAM" id="SSF48371">
    <property type="entry name" value="ARM repeat"/>
    <property type="match status" value="1"/>
</dbReference>
<dbReference type="STRING" id="84724.SAMN04488564_110293"/>
<dbReference type="Proteomes" id="UP000198583">
    <property type="component" value="Unassembled WGS sequence"/>
</dbReference>
<reference evidence="2" key="1">
    <citation type="submission" date="2016-10" db="EMBL/GenBank/DDBJ databases">
        <authorList>
            <person name="Varghese N."/>
            <person name="Submissions S."/>
        </authorList>
    </citation>
    <scope>NUCLEOTIDE SEQUENCE [LARGE SCALE GENOMIC DNA]</scope>
    <source>
        <strain evidence="2">DSM 44232</strain>
    </source>
</reference>
<dbReference type="InterPro" id="IPR016024">
    <property type="entry name" value="ARM-type_fold"/>
</dbReference>